<feature type="compositionally biased region" description="Basic and acidic residues" evidence="1">
    <location>
        <begin position="15"/>
        <end position="48"/>
    </location>
</feature>
<dbReference type="RefSeq" id="XP_025377744.1">
    <property type="nucleotide sequence ID" value="XM_025521738.1"/>
</dbReference>
<dbReference type="PANTHER" id="PTHR39475:SF1">
    <property type="entry name" value="CONIDIATION-SPECIFIC PROTEIN 6"/>
    <property type="match status" value="1"/>
</dbReference>
<evidence type="ECO:0000256" key="1">
    <source>
        <dbReference type="SAM" id="MobiDB-lite"/>
    </source>
</evidence>
<feature type="region of interest" description="Disordered" evidence="1">
    <location>
        <begin position="1"/>
        <end position="112"/>
    </location>
</feature>
<sequence>MSTKSQTLMHLSGADQREAPGKADENPNPSHEKGTENSHQNLDSKDQKSIANKLDQASKQEDRQAKAEAAENNKPPTRAAEDHGNKPSRGAQIDEALEAEDQATLRKKGIEP</sequence>
<name>A0A316YND2_9BASI</name>
<dbReference type="EMBL" id="KZ819636">
    <property type="protein sequence ID" value="PWN90546.1"/>
    <property type="molecule type" value="Genomic_DNA"/>
</dbReference>
<gene>
    <name evidence="2" type="ORF">FA10DRAFT_266999</name>
</gene>
<dbReference type="OrthoDB" id="3358750at2759"/>
<reference evidence="2 3" key="1">
    <citation type="journal article" date="2018" name="Mol. Biol. Evol.">
        <title>Broad Genomic Sampling Reveals a Smut Pathogenic Ancestry of the Fungal Clade Ustilaginomycotina.</title>
        <authorList>
            <person name="Kijpornyongpan T."/>
            <person name="Mondo S.J."/>
            <person name="Barry K."/>
            <person name="Sandor L."/>
            <person name="Lee J."/>
            <person name="Lipzen A."/>
            <person name="Pangilinan J."/>
            <person name="LaButti K."/>
            <person name="Hainaut M."/>
            <person name="Henrissat B."/>
            <person name="Grigoriev I.V."/>
            <person name="Spatafora J.W."/>
            <person name="Aime M.C."/>
        </authorList>
    </citation>
    <scope>NUCLEOTIDE SEQUENCE [LARGE SCALE GENOMIC DNA]</scope>
    <source>
        <strain evidence="2 3">MCA 4198</strain>
    </source>
</reference>
<dbReference type="Proteomes" id="UP000245768">
    <property type="component" value="Unassembled WGS sequence"/>
</dbReference>
<keyword evidence="3" id="KW-1185">Reference proteome</keyword>
<feature type="compositionally biased region" description="Basic and acidic residues" evidence="1">
    <location>
        <begin position="56"/>
        <end position="71"/>
    </location>
</feature>
<dbReference type="GeneID" id="37043654"/>
<dbReference type="InParanoid" id="A0A316YND2"/>
<dbReference type="AlphaFoldDB" id="A0A316YND2"/>
<proteinExistence type="predicted"/>
<evidence type="ECO:0000313" key="2">
    <source>
        <dbReference type="EMBL" id="PWN90546.1"/>
    </source>
</evidence>
<accession>A0A316YND2</accession>
<dbReference type="PANTHER" id="PTHR39475">
    <property type="entry name" value="CONIDIATION-SPECIFIC PROTEIN 6"/>
    <property type="match status" value="1"/>
</dbReference>
<evidence type="ECO:0000313" key="3">
    <source>
        <dbReference type="Proteomes" id="UP000245768"/>
    </source>
</evidence>
<organism evidence="2 3">
    <name type="scientific">Acaromyces ingoldii</name>
    <dbReference type="NCBI Taxonomy" id="215250"/>
    <lineage>
        <taxon>Eukaryota</taxon>
        <taxon>Fungi</taxon>
        <taxon>Dikarya</taxon>
        <taxon>Basidiomycota</taxon>
        <taxon>Ustilaginomycotina</taxon>
        <taxon>Exobasidiomycetes</taxon>
        <taxon>Exobasidiales</taxon>
        <taxon>Cryptobasidiaceae</taxon>
        <taxon>Acaromyces</taxon>
    </lineage>
</organism>
<protein>
    <submittedName>
        <fullName evidence="2">Uncharacterized protein</fullName>
    </submittedName>
</protein>